<dbReference type="InterPro" id="IPR036812">
    <property type="entry name" value="NAD(P)_OxRdtase_dom_sf"/>
</dbReference>
<organism evidence="2 3">
    <name type="scientific">Sporocytophaga myxococcoides</name>
    <dbReference type="NCBI Taxonomy" id="153721"/>
    <lineage>
        <taxon>Bacteria</taxon>
        <taxon>Pseudomonadati</taxon>
        <taxon>Bacteroidota</taxon>
        <taxon>Cytophagia</taxon>
        <taxon>Cytophagales</taxon>
        <taxon>Cytophagaceae</taxon>
        <taxon>Sporocytophaga</taxon>
    </lineage>
</organism>
<dbReference type="STRING" id="153721.MYP_1908"/>
<dbReference type="PANTHER" id="PTHR43312:SF1">
    <property type="entry name" value="NADP-DEPENDENT OXIDOREDUCTASE DOMAIN-CONTAINING PROTEIN"/>
    <property type="match status" value="1"/>
</dbReference>
<dbReference type="AlphaFoldDB" id="A0A098LCH2"/>
<gene>
    <name evidence="2" type="ORF">MYP_1908</name>
</gene>
<accession>A0A098LCH2</accession>
<comment type="caution">
    <text evidence="2">The sequence shown here is derived from an EMBL/GenBank/DDBJ whole genome shotgun (WGS) entry which is preliminary data.</text>
</comment>
<dbReference type="CDD" id="cd19086">
    <property type="entry name" value="AKR_AKR11C1"/>
    <property type="match status" value="1"/>
</dbReference>
<dbReference type="eggNOG" id="COG0667">
    <property type="taxonomic scope" value="Bacteria"/>
</dbReference>
<dbReference type="SUPFAM" id="SSF51430">
    <property type="entry name" value="NAD(P)-linked oxidoreductase"/>
    <property type="match status" value="1"/>
</dbReference>
<dbReference type="Pfam" id="PF00248">
    <property type="entry name" value="Aldo_ket_red"/>
    <property type="match status" value="1"/>
</dbReference>
<dbReference type="PANTHER" id="PTHR43312">
    <property type="entry name" value="D-THREO-ALDOSE 1-DEHYDROGENASE"/>
    <property type="match status" value="1"/>
</dbReference>
<evidence type="ECO:0000259" key="1">
    <source>
        <dbReference type="Pfam" id="PF00248"/>
    </source>
</evidence>
<dbReference type="InterPro" id="IPR053135">
    <property type="entry name" value="AKR2_Oxidoreductase"/>
</dbReference>
<evidence type="ECO:0000313" key="3">
    <source>
        <dbReference type="Proteomes" id="UP000030185"/>
    </source>
</evidence>
<dbReference type="OrthoDB" id="9773828at2"/>
<sequence>MQYRTFGRTGWKISEIGYGMWGLAGWTGNDDKETLSSLDYAVEAGCNFFDTAWGYGEGASERILGDLLKRNSSKKLYVATKIPPKNFKWPSKSHYKLEECFPAEHIIKYTEMSLKNLGVERIDLQQFHVWEDSWAQQEEWQKAVEQLKRQGKIAAMGISVNRWEPANCINTIKTGLIDGIQVIYNIFDQNPEDELFPVCKENNVGVIARVPFDEGTLTGLLTKETKFPEGDWRATYFVPENLNSSVEHADKLKPLVPSDMTMPEMALRFILSNKEVATTIPGMRKLHHAKSNLAVSDGKGLSEELLEKLKQHRWDRVPTSWSQ</sequence>
<name>A0A098LCH2_9BACT</name>
<dbReference type="Proteomes" id="UP000030185">
    <property type="component" value="Unassembled WGS sequence"/>
</dbReference>
<reference evidence="2 3" key="1">
    <citation type="submission" date="2014-09" db="EMBL/GenBank/DDBJ databases">
        <title>Sporocytophaga myxococcoides PG-01 genome sequencing.</title>
        <authorList>
            <person name="Liu L."/>
            <person name="Gao P.J."/>
            <person name="Chen G.J."/>
            <person name="Wang L.S."/>
        </authorList>
    </citation>
    <scope>NUCLEOTIDE SEQUENCE [LARGE SCALE GENOMIC DNA]</scope>
    <source>
        <strain evidence="2 3">PG-01</strain>
    </source>
</reference>
<dbReference type="InterPro" id="IPR023210">
    <property type="entry name" value="NADP_OxRdtase_dom"/>
</dbReference>
<dbReference type="Gene3D" id="3.20.20.100">
    <property type="entry name" value="NADP-dependent oxidoreductase domain"/>
    <property type="match status" value="1"/>
</dbReference>
<feature type="domain" description="NADP-dependent oxidoreductase" evidence="1">
    <location>
        <begin position="15"/>
        <end position="312"/>
    </location>
</feature>
<protein>
    <submittedName>
        <fullName evidence="2">Aldo/keto reductase</fullName>
    </submittedName>
</protein>
<evidence type="ECO:0000313" key="2">
    <source>
        <dbReference type="EMBL" id="GAL84680.1"/>
    </source>
</evidence>
<dbReference type="RefSeq" id="WP_045461929.1">
    <property type="nucleotide sequence ID" value="NZ_BBLT01000003.1"/>
</dbReference>
<dbReference type="EMBL" id="BBLT01000003">
    <property type="protein sequence ID" value="GAL84680.1"/>
    <property type="molecule type" value="Genomic_DNA"/>
</dbReference>
<keyword evidence="3" id="KW-1185">Reference proteome</keyword>
<proteinExistence type="predicted"/>